<dbReference type="GO" id="GO:0010427">
    <property type="term" value="F:abscisic acid binding"/>
    <property type="evidence" value="ECO:0007669"/>
    <property type="project" value="InterPro"/>
</dbReference>
<dbReference type="GO" id="GO:0004864">
    <property type="term" value="F:protein phosphatase inhibitor activity"/>
    <property type="evidence" value="ECO:0007669"/>
    <property type="project" value="InterPro"/>
</dbReference>
<dbReference type="GO" id="GO:0038023">
    <property type="term" value="F:signaling receptor activity"/>
    <property type="evidence" value="ECO:0007669"/>
    <property type="project" value="InterPro"/>
</dbReference>
<evidence type="ECO:0000256" key="1">
    <source>
        <dbReference type="ARBA" id="ARBA00009744"/>
    </source>
</evidence>
<dbReference type="AlphaFoldDB" id="A0A4S4E089"/>
<dbReference type="Gene3D" id="3.30.530.20">
    <property type="match status" value="1"/>
</dbReference>
<reference evidence="3 4" key="1">
    <citation type="journal article" date="2018" name="Proc. Natl. Acad. Sci. U.S.A.">
        <title>Draft genome sequence of Camellia sinensis var. sinensis provides insights into the evolution of the tea genome and tea quality.</title>
        <authorList>
            <person name="Wei C."/>
            <person name="Yang H."/>
            <person name="Wang S."/>
            <person name="Zhao J."/>
            <person name="Liu C."/>
            <person name="Gao L."/>
            <person name="Xia E."/>
            <person name="Lu Y."/>
            <person name="Tai Y."/>
            <person name="She G."/>
            <person name="Sun J."/>
            <person name="Cao H."/>
            <person name="Tong W."/>
            <person name="Gao Q."/>
            <person name="Li Y."/>
            <person name="Deng W."/>
            <person name="Jiang X."/>
            <person name="Wang W."/>
            <person name="Chen Q."/>
            <person name="Zhang S."/>
            <person name="Li H."/>
            <person name="Wu J."/>
            <person name="Wang P."/>
            <person name="Li P."/>
            <person name="Shi C."/>
            <person name="Zheng F."/>
            <person name="Jian J."/>
            <person name="Huang B."/>
            <person name="Shan D."/>
            <person name="Shi M."/>
            <person name="Fang C."/>
            <person name="Yue Y."/>
            <person name="Li F."/>
            <person name="Li D."/>
            <person name="Wei S."/>
            <person name="Han B."/>
            <person name="Jiang C."/>
            <person name="Yin Y."/>
            <person name="Xia T."/>
            <person name="Zhang Z."/>
            <person name="Bennetzen J.L."/>
            <person name="Zhao S."/>
            <person name="Wan X."/>
        </authorList>
    </citation>
    <scope>NUCLEOTIDE SEQUENCE [LARGE SCALE GENOMIC DNA]</scope>
    <source>
        <strain evidence="4">cv. Shuchazao</strain>
        <tissue evidence="3">Leaf</tissue>
    </source>
</reference>
<dbReference type="SUPFAM" id="SSF55961">
    <property type="entry name" value="Bet v1-like"/>
    <property type="match status" value="1"/>
</dbReference>
<dbReference type="InterPro" id="IPR024949">
    <property type="entry name" value="Bet_v_I_allergen"/>
</dbReference>
<comment type="caution">
    <text evidence="3">The sequence shown here is derived from an EMBL/GenBank/DDBJ whole genome shotgun (WGS) entry which is preliminary data.</text>
</comment>
<dbReference type="InterPro" id="IPR023393">
    <property type="entry name" value="START-like_dom_sf"/>
</dbReference>
<proteinExistence type="inferred from homology"/>
<protein>
    <recommendedName>
        <fullName evidence="2">Bet v I/Major latex protein domain-containing protein</fullName>
    </recommendedName>
</protein>
<sequence>MAREFKTQVKVQVGVEEFWKALAKDFRFVIPKIMPNIIKDVELIEGDGGLGTVFLFNFGSDVFTVSYQKEKIVDLDESLHQIGMQVIEGGHLNHGFSSYKMIFQLTANAESETLVDVKVEYDTEAEETEMPAKTINSALAFIKCLESYLLT</sequence>
<evidence type="ECO:0000313" key="3">
    <source>
        <dbReference type="EMBL" id="THG08605.1"/>
    </source>
</evidence>
<keyword evidence="4" id="KW-1185">Reference proteome</keyword>
<name>A0A4S4E089_CAMSN</name>
<dbReference type="InterPro" id="IPR050279">
    <property type="entry name" value="Plant_def-hormone_signal"/>
</dbReference>
<evidence type="ECO:0000313" key="4">
    <source>
        <dbReference type="Proteomes" id="UP000306102"/>
    </source>
</evidence>
<gene>
    <name evidence="3" type="ORF">TEA_001993</name>
</gene>
<dbReference type="InterPro" id="IPR000916">
    <property type="entry name" value="Bet_v_I/MLP"/>
</dbReference>
<comment type="similarity">
    <text evidence="1">Belongs to the BetVI family.</text>
</comment>
<dbReference type="GO" id="GO:0005737">
    <property type="term" value="C:cytoplasm"/>
    <property type="evidence" value="ECO:0007669"/>
    <property type="project" value="TreeGrafter"/>
</dbReference>
<accession>A0A4S4E089</accession>
<dbReference type="FunFam" id="3.30.530.20:FF:000007">
    <property type="entry name" value="Major pollen allergen Bet v 1-A"/>
    <property type="match status" value="1"/>
</dbReference>
<evidence type="ECO:0000259" key="2">
    <source>
        <dbReference type="Pfam" id="PF00407"/>
    </source>
</evidence>
<dbReference type="EMBL" id="SDRB02009228">
    <property type="protein sequence ID" value="THG08605.1"/>
    <property type="molecule type" value="Genomic_DNA"/>
</dbReference>
<dbReference type="Proteomes" id="UP000306102">
    <property type="component" value="Unassembled WGS sequence"/>
</dbReference>
<dbReference type="PRINTS" id="PR00634">
    <property type="entry name" value="BETALLERGEN"/>
</dbReference>
<dbReference type="STRING" id="542762.A0A4S4E089"/>
<dbReference type="GO" id="GO:0006952">
    <property type="term" value="P:defense response"/>
    <property type="evidence" value="ECO:0007669"/>
    <property type="project" value="InterPro"/>
</dbReference>
<organism evidence="3 4">
    <name type="scientific">Camellia sinensis var. sinensis</name>
    <name type="common">China tea</name>
    <dbReference type="NCBI Taxonomy" id="542762"/>
    <lineage>
        <taxon>Eukaryota</taxon>
        <taxon>Viridiplantae</taxon>
        <taxon>Streptophyta</taxon>
        <taxon>Embryophyta</taxon>
        <taxon>Tracheophyta</taxon>
        <taxon>Spermatophyta</taxon>
        <taxon>Magnoliopsida</taxon>
        <taxon>eudicotyledons</taxon>
        <taxon>Gunneridae</taxon>
        <taxon>Pentapetalae</taxon>
        <taxon>asterids</taxon>
        <taxon>Ericales</taxon>
        <taxon>Theaceae</taxon>
        <taxon>Camellia</taxon>
    </lineage>
</organism>
<dbReference type="PANTHER" id="PTHR31213:SF64">
    <property type="entry name" value="PHYTOHORMONE-BINDING PROTEIN"/>
    <property type="match status" value="1"/>
</dbReference>
<feature type="domain" description="Bet v I/Major latex protein" evidence="2">
    <location>
        <begin position="3"/>
        <end position="150"/>
    </location>
</feature>
<dbReference type="GO" id="GO:0009738">
    <property type="term" value="P:abscisic acid-activated signaling pathway"/>
    <property type="evidence" value="ECO:0007669"/>
    <property type="project" value="InterPro"/>
</dbReference>
<dbReference type="Pfam" id="PF00407">
    <property type="entry name" value="Bet_v_1"/>
    <property type="match status" value="1"/>
</dbReference>
<dbReference type="CDD" id="cd07816">
    <property type="entry name" value="Bet_v1-like"/>
    <property type="match status" value="1"/>
</dbReference>
<dbReference type="GO" id="GO:0005634">
    <property type="term" value="C:nucleus"/>
    <property type="evidence" value="ECO:0007669"/>
    <property type="project" value="TreeGrafter"/>
</dbReference>
<dbReference type="PANTHER" id="PTHR31213">
    <property type="entry name" value="OS08G0374000 PROTEIN-RELATED"/>
    <property type="match status" value="1"/>
</dbReference>